<protein>
    <recommendedName>
        <fullName evidence="3">DNA topoisomerase</fullName>
        <ecNumber evidence="3">5.6.2.1</ecNumber>
    </recommendedName>
</protein>
<evidence type="ECO:0000256" key="4">
    <source>
        <dbReference type="ARBA" id="ARBA00023029"/>
    </source>
</evidence>
<dbReference type="InterPro" id="IPR049331">
    <property type="entry name" value="Top1B_N_bact"/>
</dbReference>
<dbReference type="Pfam" id="PF21338">
    <property type="entry name" value="Top1B_N_bact"/>
    <property type="match status" value="1"/>
</dbReference>
<evidence type="ECO:0000256" key="6">
    <source>
        <dbReference type="ARBA" id="ARBA00023235"/>
    </source>
</evidence>
<dbReference type="EMBL" id="QBKS01000002">
    <property type="protein sequence ID" value="PTX54287.1"/>
    <property type="molecule type" value="Genomic_DNA"/>
</dbReference>
<evidence type="ECO:0000256" key="5">
    <source>
        <dbReference type="ARBA" id="ARBA00023125"/>
    </source>
</evidence>
<dbReference type="InterPro" id="IPR013500">
    <property type="entry name" value="TopoI_cat_euk"/>
</dbReference>
<organism evidence="9 10">
    <name type="scientific">Litoreibacter ponti</name>
    <dbReference type="NCBI Taxonomy" id="1510457"/>
    <lineage>
        <taxon>Bacteria</taxon>
        <taxon>Pseudomonadati</taxon>
        <taxon>Pseudomonadota</taxon>
        <taxon>Alphaproteobacteria</taxon>
        <taxon>Rhodobacterales</taxon>
        <taxon>Roseobacteraceae</taxon>
        <taxon>Litoreibacter</taxon>
    </lineage>
</organism>
<evidence type="ECO:0000256" key="1">
    <source>
        <dbReference type="ARBA" id="ARBA00000213"/>
    </source>
</evidence>
<dbReference type="SUPFAM" id="SSF55869">
    <property type="entry name" value="DNA topoisomerase I domain"/>
    <property type="match status" value="1"/>
</dbReference>
<dbReference type="AlphaFoldDB" id="A0A2T6BE05"/>
<keyword evidence="5" id="KW-0238">DNA-binding</keyword>
<comment type="catalytic activity">
    <reaction evidence="1">
        <text>ATP-independent breakage of single-stranded DNA, followed by passage and rejoining.</text>
        <dbReference type="EC" id="5.6.2.1"/>
    </reaction>
</comment>
<dbReference type="Gene3D" id="3.90.15.10">
    <property type="entry name" value="Topoisomerase I, Chain A, domain 3"/>
    <property type="match status" value="1"/>
</dbReference>
<dbReference type="Pfam" id="PF01028">
    <property type="entry name" value="Topoisom_I"/>
    <property type="match status" value="1"/>
</dbReference>
<proteinExistence type="inferred from homology"/>
<accession>A0A2T6BE05</accession>
<dbReference type="OrthoDB" id="9778962at2"/>
<feature type="domain" description="DNA topoisomerase I catalytic core eukaryotic-type" evidence="7">
    <location>
        <begin position="86"/>
        <end position="250"/>
    </location>
</feature>
<dbReference type="InterPro" id="IPR035447">
    <property type="entry name" value="DNA_topo_I_N_sf"/>
</dbReference>
<reference evidence="9 10" key="1">
    <citation type="submission" date="2018-04" db="EMBL/GenBank/DDBJ databases">
        <title>Genomic Encyclopedia of Archaeal and Bacterial Type Strains, Phase II (KMG-II): from individual species to whole genera.</title>
        <authorList>
            <person name="Goeker M."/>
        </authorList>
    </citation>
    <scope>NUCLEOTIDE SEQUENCE [LARGE SCALE GENOMIC DNA]</scope>
    <source>
        <strain evidence="9 10">DSM 100977</strain>
    </source>
</reference>
<dbReference type="InterPro" id="IPR011010">
    <property type="entry name" value="DNA_brk_join_enz"/>
</dbReference>
<comment type="similarity">
    <text evidence="2">Belongs to the type IB topoisomerase family.</text>
</comment>
<evidence type="ECO:0000259" key="8">
    <source>
        <dbReference type="Pfam" id="PF21338"/>
    </source>
</evidence>
<dbReference type="GO" id="GO:0003677">
    <property type="term" value="F:DNA binding"/>
    <property type="evidence" value="ECO:0007669"/>
    <property type="project" value="UniProtKB-KW"/>
</dbReference>
<dbReference type="SUPFAM" id="SSF56349">
    <property type="entry name" value="DNA breaking-rejoining enzymes"/>
    <property type="match status" value="1"/>
</dbReference>
<dbReference type="GO" id="GO:0006265">
    <property type="term" value="P:DNA topological change"/>
    <property type="evidence" value="ECO:0007669"/>
    <property type="project" value="InterPro"/>
</dbReference>
<dbReference type="PRINTS" id="PR00416">
    <property type="entry name" value="EUTPISMRASEI"/>
</dbReference>
<dbReference type="InterPro" id="IPR014711">
    <property type="entry name" value="TopoI_cat_a-hlx-sub_euk"/>
</dbReference>
<evidence type="ECO:0000313" key="10">
    <source>
        <dbReference type="Proteomes" id="UP000243978"/>
    </source>
</evidence>
<dbReference type="EC" id="5.6.2.1" evidence="3"/>
<dbReference type="PROSITE" id="PS52038">
    <property type="entry name" value="TOPO_IB_2"/>
    <property type="match status" value="1"/>
</dbReference>
<evidence type="ECO:0000313" key="9">
    <source>
        <dbReference type="EMBL" id="PTX54287.1"/>
    </source>
</evidence>
<feature type="domain" description="DNA topoisomerase IB N-terminal" evidence="8">
    <location>
        <begin position="23"/>
        <end position="71"/>
    </location>
</feature>
<evidence type="ECO:0000259" key="7">
    <source>
        <dbReference type="Pfam" id="PF01028"/>
    </source>
</evidence>
<evidence type="ECO:0000256" key="2">
    <source>
        <dbReference type="ARBA" id="ARBA00006645"/>
    </source>
</evidence>
<evidence type="ECO:0000256" key="3">
    <source>
        <dbReference type="ARBA" id="ARBA00012891"/>
    </source>
</evidence>
<keyword evidence="4" id="KW-0799">Topoisomerase</keyword>
<dbReference type="RefSeq" id="WP_107846636.1">
    <property type="nucleotide sequence ID" value="NZ_QBKS01000002.1"/>
</dbReference>
<keyword evidence="6 9" id="KW-0413">Isomerase</keyword>
<dbReference type="Gene3D" id="1.10.132.120">
    <property type="match status" value="1"/>
</dbReference>
<comment type="caution">
    <text evidence="9">The sequence shown here is derived from an EMBL/GenBank/DDBJ whole genome shotgun (WGS) entry which is preliminary data.</text>
</comment>
<name>A0A2T6BE05_9RHOB</name>
<dbReference type="Proteomes" id="UP000243978">
    <property type="component" value="Unassembled WGS sequence"/>
</dbReference>
<sequence>MSAGLVYYGDDQPGIARLRHGRGFTYRGPDGTTIARGPERKRLEALAVPPAYEDVWISPLENGHLQATGKDTRARKQYRYHELWSEQQARAKFDALPLFGAALPRMRRRIRKDLGEDEGTQRFALAAAAALMDRMALRVGNPEYARENGSYGALTLTRKHLKLSGNSIKLDYTAKGGKRVRRSLSDRTLARALHAAADLPGATLLSWTESGAPASINSGTLNDYLREISGEEETTAKTFRTWAGTVAAFEVASAGDATIKAMSEAAADRLKNTPTIARNSYIHPDVIALAGTQPDLPEADPIRDLRTSETQLLAFLT</sequence>
<keyword evidence="10" id="KW-1185">Reference proteome</keyword>
<dbReference type="Gene3D" id="3.30.66.10">
    <property type="entry name" value="DNA topoisomerase I domain"/>
    <property type="match status" value="1"/>
</dbReference>
<dbReference type="GO" id="GO:0003917">
    <property type="term" value="F:DNA topoisomerase type I (single strand cut, ATP-independent) activity"/>
    <property type="evidence" value="ECO:0007669"/>
    <property type="project" value="UniProtKB-EC"/>
</dbReference>
<dbReference type="InterPro" id="IPR001631">
    <property type="entry name" value="TopoI"/>
</dbReference>
<gene>
    <name evidence="9" type="ORF">C8N43_3100</name>
</gene>